<evidence type="ECO:0000313" key="2">
    <source>
        <dbReference type="Proteomes" id="UP000004471"/>
    </source>
</evidence>
<evidence type="ECO:0000313" key="1">
    <source>
        <dbReference type="EMBL" id="EGH36036.1"/>
    </source>
</evidence>
<gene>
    <name evidence="1" type="ORF">PSYJA_46066</name>
</gene>
<dbReference type="EMBL" id="AEAH01004353">
    <property type="protein sequence ID" value="EGH36036.1"/>
    <property type="molecule type" value="Genomic_DNA"/>
</dbReference>
<protein>
    <submittedName>
        <fullName evidence="1">Uncharacterized protein</fullName>
    </submittedName>
</protein>
<proteinExistence type="predicted"/>
<dbReference type="Proteomes" id="UP000004471">
    <property type="component" value="Unassembled WGS sequence"/>
</dbReference>
<feature type="non-terminal residue" evidence="1">
    <location>
        <position position="1"/>
    </location>
</feature>
<dbReference type="HOGENOM" id="CLU_3370321_0_0_6"/>
<feature type="non-terminal residue" evidence="1">
    <location>
        <position position="35"/>
    </location>
</feature>
<organism evidence="1 2">
    <name type="scientific">Pseudomonas syringae pv. japonica str. M301072</name>
    <dbReference type="NCBI Taxonomy" id="629262"/>
    <lineage>
        <taxon>Bacteria</taxon>
        <taxon>Pseudomonadati</taxon>
        <taxon>Pseudomonadota</taxon>
        <taxon>Gammaproteobacteria</taxon>
        <taxon>Pseudomonadales</taxon>
        <taxon>Pseudomonadaceae</taxon>
        <taxon>Pseudomonas</taxon>
        <taxon>Pseudomonas syringae</taxon>
    </lineage>
</organism>
<accession>F3G0P4</accession>
<sequence length="35" mass="3842">LSGQVITVQVTAGDTGTSDVDFSRNAQWHWLHLCV</sequence>
<dbReference type="AlphaFoldDB" id="F3G0P4"/>
<comment type="caution">
    <text evidence="1">The sequence shown here is derived from an EMBL/GenBank/DDBJ whole genome shotgun (WGS) entry which is preliminary data.</text>
</comment>
<name>F3G0P4_PSESX</name>
<reference evidence="1 2" key="1">
    <citation type="journal article" date="2011" name="PLoS Pathog.">
        <title>Dynamic evolution of pathogenicity revealed by sequencing and comparative genomics of 19 Pseudomonas syringae isolates.</title>
        <authorList>
            <person name="Baltrus D.A."/>
            <person name="Nishimura M.T."/>
            <person name="Romanchuk A."/>
            <person name="Chang J.H."/>
            <person name="Mukhtar M.S."/>
            <person name="Cherkis K."/>
            <person name="Roach J."/>
            <person name="Grant S.R."/>
            <person name="Jones C.D."/>
            <person name="Dangl J.L."/>
        </authorList>
    </citation>
    <scope>NUCLEOTIDE SEQUENCE [LARGE SCALE GENOMIC DNA]</scope>
    <source>
        <strain evidence="2">M301072PT</strain>
    </source>
</reference>